<dbReference type="AlphaFoldDB" id="A0A1I4R2K9"/>
<evidence type="ECO:0000313" key="2">
    <source>
        <dbReference type="EMBL" id="SFM46507.1"/>
    </source>
</evidence>
<sequence>MLAKLTSKNQITLPKAAISGVDAAEYFDVTVENGRIVLTPVRVQKAQAVREKLEKLGITEQDVEDAVAWARR</sequence>
<dbReference type="EMBL" id="FOUO01000006">
    <property type="protein sequence ID" value="SFM46507.1"/>
    <property type="molecule type" value="Genomic_DNA"/>
</dbReference>
<evidence type="ECO:0000259" key="1">
    <source>
        <dbReference type="SMART" id="SM00966"/>
    </source>
</evidence>
<dbReference type="RefSeq" id="WP_090484668.1">
    <property type="nucleotide sequence ID" value="NZ_FOUO01000006.1"/>
</dbReference>
<dbReference type="Gene3D" id="2.10.260.10">
    <property type="match status" value="1"/>
</dbReference>
<dbReference type="STRING" id="195064.SAMN05421721_106100"/>
<dbReference type="InterPro" id="IPR037914">
    <property type="entry name" value="SpoVT-AbrB_sf"/>
</dbReference>
<dbReference type="OrthoDB" id="122640at2"/>
<protein>
    <recommendedName>
        <fullName evidence="1">SpoVT-AbrB domain-containing protein</fullName>
    </recommendedName>
</protein>
<gene>
    <name evidence="2" type="ORF">SAMN05421721_106100</name>
</gene>
<name>A0A1I4R2K9_ECTMO</name>
<dbReference type="SMART" id="SM00966">
    <property type="entry name" value="SpoVT_AbrB"/>
    <property type="match status" value="1"/>
</dbReference>
<proteinExistence type="predicted"/>
<feature type="domain" description="SpoVT-AbrB" evidence="1">
    <location>
        <begin position="3"/>
        <end position="46"/>
    </location>
</feature>
<reference evidence="2 3" key="1">
    <citation type="submission" date="2016-10" db="EMBL/GenBank/DDBJ databases">
        <authorList>
            <person name="de Groot N.N."/>
        </authorList>
    </citation>
    <scope>NUCLEOTIDE SEQUENCE [LARGE SCALE GENOMIC DNA]</scope>
    <source>
        <strain evidence="2 3">DSM 4180</strain>
    </source>
</reference>
<dbReference type="SUPFAM" id="SSF89447">
    <property type="entry name" value="AbrB/MazE/MraZ-like"/>
    <property type="match status" value="1"/>
</dbReference>
<dbReference type="Proteomes" id="UP000199556">
    <property type="component" value="Unassembled WGS sequence"/>
</dbReference>
<organism evidence="2 3">
    <name type="scientific">Ectothiorhodospira mobilis</name>
    <dbReference type="NCBI Taxonomy" id="195064"/>
    <lineage>
        <taxon>Bacteria</taxon>
        <taxon>Pseudomonadati</taxon>
        <taxon>Pseudomonadota</taxon>
        <taxon>Gammaproteobacteria</taxon>
        <taxon>Chromatiales</taxon>
        <taxon>Ectothiorhodospiraceae</taxon>
        <taxon>Ectothiorhodospira</taxon>
    </lineage>
</organism>
<evidence type="ECO:0000313" key="3">
    <source>
        <dbReference type="Proteomes" id="UP000199556"/>
    </source>
</evidence>
<dbReference type="GO" id="GO:0003677">
    <property type="term" value="F:DNA binding"/>
    <property type="evidence" value="ECO:0007669"/>
    <property type="project" value="InterPro"/>
</dbReference>
<dbReference type="InterPro" id="IPR007159">
    <property type="entry name" value="SpoVT-AbrB_dom"/>
</dbReference>
<accession>A0A1I4R2K9</accession>
<keyword evidence="3" id="KW-1185">Reference proteome</keyword>